<name>A0A4Y2RJK1_ARAVE</name>
<proteinExistence type="predicted"/>
<organism evidence="2 3">
    <name type="scientific">Araneus ventricosus</name>
    <name type="common">Orbweaver spider</name>
    <name type="synonym">Epeira ventricosa</name>
    <dbReference type="NCBI Taxonomy" id="182803"/>
    <lineage>
        <taxon>Eukaryota</taxon>
        <taxon>Metazoa</taxon>
        <taxon>Ecdysozoa</taxon>
        <taxon>Arthropoda</taxon>
        <taxon>Chelicerata</taxon>
        <taxon>Arachnida</taxon>
        <taxon>Araneae</taxon>
        <taxon>Araneomorphae</taxon>
        <taxon>Entelegynae</taxon>
        <taxon>Araneoidea</taxon>
        <taxon>Araneidae</taxon>
        <taxon>Araneus</taxon>
    </lineage>
</organism>
<keyword evidence="1" id="KW-1133">Transmembrane helix</keyword>
<accession>A0A4Y2RJK1</accession>
<keyword evidence="1" id="KW-0472">Membrane</keyword>
<sequence>MGGLECHWKGPHGSRARRAQKCTVLDLRAWRVCPVGRVRRPPGEAGRTGRAWPDLEVSQRRGRPSKFRLDFRSLLLHGLGLGMLRNLVTLPVALPLVNVPLSLGYDFWFFKTLIFSVLLAGCVVMIEEASSRT</sequence>
<keyword evidence="3" id="KW-1185">Reference proteome</keyword>
<dbReference type="AlphaFoldDB" id="A0A4Y2RJK1"/>
<protein>
    <submittedName>
        <fullName evidence="2">Uncharacterized protein</fullName>
    </submittedName>
</protein>
<evidence type="ECO:0000256" key="1">
    <source>
        <dbReference type="SAM" id="Phobius"/>
    </source>
</evidence>
<comment type="caution">
    <text evidence="2">The sequence shown here is derived from an EMBL/GenBank/DDBJ whole genome shotgun (WGS) entry which is preliminary data.</text>
</comment>
<evidence type="ECO:0000313" key="3">
    <source>
        <dbReference type="Proteomes" id="UP000499080"/>
    </source>
</evidence>
<dbReference type="EMBL" id="BGPR01017388">
    <property type="protein sequence ID" value="GBN75977.1"/>
    <property type="molecule type" value="Genomic_DNA"/>
</dbReference>
<keyword evidence="1" id="KW-0812">Transmembrane</keyword>
<feature type="transmembrane region" description="Helical" evidence="1">
    <location>
        <begin position="69"/>
        <end position="88"/>
    </location>
</feature>
<feature type="transmembrane region" description="Helical" evidence="1">
    <location>
        <begin position="108"/>
        <end position="126"/>
    </location>
</feature>
<gene>
    <name evidence="2" type="ORF">AVEN_198311_1</name>
</gene>
<evidence type="ECO:0000313" key="2">
    <source>
        <dbReference type="EMBL" id="GBN75977.1"/>
    </source>
</evidence>
<dbReference type="Proteomes" id="UP000499080">
    <property type="component" value="Unassembled WGS sequence"/>
</dbReference>
<reference evidence="2 3" key="1">
    <citation type="journal article" date="2019" name="Sci. Rep.">
        <title>Orb-weaving spider Araneus ventricosus genome elucidates the spidroin gene catalogue.</title>
        <authorList>
            <person name="Kono N."/>
            <person name="Nakamura H."/>
            <person name="Ohtoshi R."/>
            <person name="Moran D.A.P."/>
            <person name="Shinohara A."/>
            <person name="Yoshida Y."/>
            <person name="Fujiwara M."/>
            <person name="Mori M."/>
            <person name="Tomita M."/>
            <person name="Arakawa K."/>
        </authorList>
    </citation>
    <scope>NUCLEOTIDE SEQUENCE [LARGE SCALE GENOMIC DNA]</scope>
</reference>